<evidence type="ECO:0000256" key="2">
    <source>
        <dbReference type="ARBA" id="ARBA00073943"/>
    </source>
</evidence>
<dbReference type="PANTHER" id="PTHR13520">
    <property type="entry name" value="RAD50-INTERACTING PROTEIN 1 RINT-1"/>
    <property type="match status" value="1"/>
</dbReference>
<dbReference type="AlphaFoldDB" id="A0AAV9R1I1"/>
<gene>
    <name evidence="4" type="ORF">CRENBAI_017269</name>
</gene>
<evidence type="ECO:0000256" key="3">
    <source>
        <dbReference type="ARBA" id="ARBA00079551"/>
    </source>
</evidence>
<proteinExistence type="inferred from homology"/>
<dbReference type="Pfam" id="PF04437">
    <property type="entry name" value="RINT1_TIP1"/>
    <property type="match status" value="1"/>
</dbReference>
<dbReference type="InterPro" id="IPR007528">
    <property type="entry name" value="RINT1_Tip20"/>
</dbReference>
<dbReference type="InterPro" id="IPR042044">
    <property type="entry name" value="EXOC6PINT-1/Sec15/Tip20_C_dom2"/>
</dbReference>
<dbReference type="PANTHER" id="PTHR13520:SF0">
    <property type="entry name" value="RAD50-INTERACTING PROTEIN 1"/>
    <property type="match status" value="1"/>
</dbReference>
<accession>A0AAV9R1I1</accession>
<dbReference type="Proteomes" id="UP001311232">
    <property type="component" value="Unassembled WGS sequence"/>
</dbReference>
<dbReference type="FunFam" id="1.20.58.670:FF:000003">
    <property type="entry name" value="RAD50-interacting protein 1"/>
    <property type="match status" value="1"/>
</dbReference>
<dbReference type="GO" id="GO:0060628">
    <property type="term" value="P:regulation of ER to Golgi vesicle-mediated transport"/>
    <property type="evidence" value="ECO:0007669"/>
    <property type="project" value="TreeGrafter"/>
</dbReference>
<comment type="caution">
    <text evidence="4">The sequence shown here is derived from an EMBL/GenBank/DDBJ whole genome shotgun (WGS) entry which is preliminary data.</text>
</comment>
<dbReference type="GO" id="GO:0006888">
    <property type="term" value="P:endoplasmic reticulum to Golgi vesicle-mediated transport"/>
    <property type="evidence" value="ECO:0007669"/>
    <property type="project" value="InterPro"/>
</dbReference>
<dbReference type="GO" id="GO:0006890">
    <property type="term" value="P:retrograde vesicle-mediated transport, Golgi to endoplasmic reticulum"/>
    <property type="evidence" value="ECO:0007669"/>
    <property type="project" value="InterPro"/>
</dbReference>
<reference evidence="4 5" key="1">
    <citation type="submission" date="2021-06" db="EMBL/GenBank/DDBJ databases">
        <authorList>
            <person name="Palmer J.M."/>
        </authorList>
    </citation>
    <scope>NUCLEOTIDE SEQUENCE [LARGE SCALE GENOMIC DNA]</scope>
    <source>
        <strain evidence="4 5">MEX-2019</strain>
        <tissue evidence="4">Muscle</tissue>
    </source>
</reference>
<keyword evidence="5" id="KW-1185">Reference proteome</keyword>
<organism evidence="4 5">
    <name type="scientific">Crenichthys baileyi</name>
    <name type="common">White River springfish</name>
    <dbReference type="NCBI Taxonomy" id="28760"/>
    <lineage>
        <taxon>Eukaryota</taxon>
        <taxon>Metazoa</taxon>
        <taxon>Chordata</taxon>
        <taxon>Craniata</taxon>
        <taxon>Vertebrata</taxon>
        <taxon>Euteleostomi</taxon>
        <taxon>Actinopterygii</taxon>
        <taxon>Neopterygii</taxon>
        <taxon>Teleostei</taxon>
        <taxon>Neoteleostei</taxon>
        <taxon>Acanthomorphata</taxon>
        <taxon>Ovalentaria</taxon>
        <taxon>Atherinomorphae</taxon>
        <taxon>Cyprinodontiformes</taxon>
        <taxon>Goodeidae</taxon>
        <taxon>Crenichthys</taxon>
    </lineage>
</organism>
<dbReference type="PROSITE" id="PS51386">
    <property type="entry name" value="RINT1_TIP20"/>
    <property type="match status" value="1"/>
</dbReference>
<sequence length="829" mass="93581">MVPEVKERFEGVVYHTDDVLVWGRTEEEHDAGLYAVLEKIQKAGEPLDSPMSKVSDLLKGKVCKKIKGDPDELGKQDDSELEFLEKEHSSILKSSRNVGELLEKIREETDALEEQVLTVCSSVPPKVSAALSAAVEVRCSLDGLLQREQLISNKLEQHLQGTSQWMDDLGQTCNHVDFIERSMKYLKCLYHIEELSAAVQQSLMINSVWDAIKGVESMAALDCGLNQSECSHLCDFLRKTLCFWHNIIKDRLTSEFEKVLAQLHWPIITPNQAVTPPANYQDLSSQLEGLLLQLLALQTSDDLISQRASASTQGPPSVSSSNLFSPAPPLCLPIQIMLQPLTKRFRYHFYGNRQTNSIHKPEWYLTQVLKWMENSSTFMEEKIQPVFDQAGQTISAKVELCRGLVCVVQEKVASDASRMLYDDGLFCHLVEEVLQFEKDLRSHHSYPATLPGLLHILLEDAFLQKWLAVERKMAVEKMDAMLSAEGGWTSQYKDISDMDELKAPECAETFMTLLQVITERYRALPSPSAQLRFFGLQKELVDDFRIRLTQVMKEESRCPLGTRYCAILNAVNYISTILRDWGDNVFFLQLQQAVVSLGEQEVLGSLEMTEVGRLASLEGSLFDGLLSLLDRLKGDMLGRLLHFLMRDTAEKAQPYCQERWLSIPPPQDHSAMSLSSSACPMMLCVRDRLLNLHQVLSASLFQLAWQGLAEKLDNFIYQEVILTNHFSDGGAAQLQFDMTRNLFPLFGHYCRRPENFFKHVKEACIILCLKVGSAILLKDLLKRSELEARDWEDAGDPSPESALNELGVFCLAPCDVLILLNLKASLPGI</sequence>
<evidence type="ECO:0000313" key="5">
    <source>
        <dbReference type="Proteomes" id="UP001311232"/>
    </source>
</evidence>
<dbReference type="EMBL" id="JAHHUM010002597">
    <property type="protein sequence ID" value="KAK5602958.1"/>
    <property type="molecule type" value="Genomic_DNA"/>
</dbReference>
<evidence type="ECO:0000256" key="1">
    <source>
        <dbReference type="ARBA" id="ARBA00061158"/>
    </source>
</evidence>
<evidence type="ECO:0000313" key="4">
    <source>
        <dbReference type="EMBL" id="KAK5602958.1"/>
    </source>
</evidence>
<dbReference type="GO" id="GO:0070939">
    <property type="term" value="C:Dsl1/NZR complex"/>
    <property type="evidence" value="ECO:0007669"/>
    <property type="project" value="InterPro"/>
</dbReference>
<name>A0AAV9R1I1_9TELE</name>
<protein>
    <recommendedName>
        <fullName evidence="2">RAD50-interacting protein 1</fullName>
    </recommendedName>
    <alternativeName>
        <fullName evidence="3">RAD50 interactor 1</fullName>
    </alternativeName>
</protein>
<comment type="similarity">
    <text evidence="1">Belongs to the RINT1 family.</text>
</comment>
<dbReference type="Gene3D" id="1.20.58.670">
    <property type="entry name" value="Dsl1p vesicle tethering complex, Tip20p subunit, domain D"/>
    <property type="match status" value="1"/>
</dbReference>